<dbReference type="RefSeq" id="WP_013943038.1">
    <property type="nucleotide sequence ID" value="NC_015713.1"/>
</dbReference>
<sequence length="83" mass="9502">MKPFEIESVIQDALEVTHVEVRNPREDGLHFEALVVSPVFEGKSLVEQHQLVMNSLKSHFESTLHALSLKTLTPQEWNEKKHG</sequence>
<dbReference type="Gene3D" id="3.10.20.90">
    <property type="entry name" value="Phosphatidylinositol 3-kinase Catalytic Subunit, Chain A, domain 1"/>
    <property type="match status" value="1"/>
</dbReference>
<protein>
    <submittedName>
        <fullName evidence="3">Uncharacterized protein ssr3122</fullName>
    </submittedName>
</protein>
<dbReference type="InterPro" id="IPR036065">
    <property type="entry name" value="BolA-like_sf"/>
</dbReference>
<dbReference type="PIRSF" id="PIRSF003113">
    <property type="entry name" value="BolA"/>
    <property type="match status" value="1"/>
</dbReference>
<evidence type="ECO:0000313" key="3">
    <source>
        <dbReference type="EMBL" id="CCB88571.1"/>
    </source>
</evidence>
<reference evidence="3 4" key="2">
    <citation type="journal article" date="2011" name="Mol. Biol. Evol.">
        <title>Unity in variety--the pan-genome of the Chlamydiae.</title>
        <authorList>
            <person name="Collingro A."/>
            <person name="Tischler P."/>
            <person name="Weinmaier T."/>
            <person name="Penz T."/>
            <person name="Heinz E."/>
            <person name="Brunham R.C."/>
            <person name="Read T.D."/>
            <person name="Bavoil P.M."/>
            <person name="Sachse K."/>
            <person name="Kahane S."/>
            <person name="Friedman M.G."/>
            <person name="Rattei T."/>
            <person name="Myers G.S."/>
            <person name="Horn M."/>
        </authorList>
    </citation>
    <scope>NUCLEOTIDE SEQUENCE [LARGE SCALE GENOMIC DNA]</scope>
    <source>
        <strain evidence="4">ATCC VR-1471 / Z</strain>
    </source>
</reference>
<dbReference type="AlphaFoldDB" id="F8L756"/>
<organism evidence="3 4">
    <name type="scientific">Simkania negevensis (strain ATCC VR-1471 / DSM 27360 / Z)</name>
    <dbReference type="NCBI Taxonomy" id="331113"/>
    <lineage>
        <taxon>Bacteria</taxon>
        <taxon>Pseudomonadati</taxon>
        <taxon>Chlamydiota</taxon>
        <taxon>Chlamydiia</taxon>
        <taxon>Parachlamydiales</taxon>
        <taxon>Simkaniaceae</taxon>
        <taxon>Simkania</taxon>
    </lineage>
</organism>
<dbReference type="EMBL" id="FR872582">
    <property type="protein sequence ID" value="CCB88571.1"/>
    <property type="molecule type" value="Genomic_DNA"/>
</dbReference>
<evidence type="ECO:0000256" key="2">
    <source>
        <dbReference type="RuleBase" id="RU003860"/>
    </source>
</evidence>
<dbReference type="HOGENOM" id="CLU_109462_4_1_0"/>
<dbReference type="InterPro" id="IPR050961">
    <property type="entry name" value="BolA/IbaG_stress_morph_reg"/>
</dbReference>
<dbReference type="STRING" id="331113.SNE_A06940"/>
<accession>F8L756</accession>
<evidence type="ECO:0000313" key="4">
    <source>
        <dbReference type="Proteomes" id="UP000000496"/>
    </source>
</evidence>
<comment type="similarity">
    <text evidence="1 2">Belongs to the BolA/IbaG family.</text>
</comment>
<keyword evidence="4" id="KW-1185">Reference proteome</keyword>
<name>F8L756_SIMNZ</name>
<dbReference type="Proteomes" id="UP000000496">
    <property type="component" value="Chromosome gsn.131"/>
</dbReference>
<dbReference type="PANTHER" id="PTHR46229:SF2">
    <property type="entry name" value="BOLA-LIKE PROTEIN 1"/>
    <property type="match status" value="1"/>
</dbReference>
<proteinExistence type="inferred from homology"/>
<evidence type="ECO:0000256" key="1">
    <source>
        <dbReference type="ARBA" id="ARBA00005578"/>
    </source>
</evidence>
<dbReference type="PANTHER" id="PTHR46229">
    <property type="entry name" value="BOLA TRANSCRIPTION REGULATOR"/>
    <property type="match status" value="1"/>
</dbReference>
<dbReference type="KEGG" id="sng:SNE_A06940"/>
<dbReference type="SUPFAM" id="SSF82657">
    <property type="entry name" value="BolA-like"/>
    <property type="match status" value="1"/>
</dbReference>
<dbReference type="OrthoDB" id="9801469at2"/>
<dbReference type="eggNOG" id="COG5007">
    <property type="taxonomic scope" value="Bacteria"/>
</dbReference>
<dbReference type="Pfam" id="PF01722">
    <property type="entry name" value="BolA"/>
    <property type="match status" value="1"/>
</dbReference>
<gene>
    <name evidence="3" type="ordered locus">SNE_A06940</name>
</gene>
<reference key="1">
    <citation type="journal article" date="2011" name="Mol. Biol. Evol.">
        <title>Unity in variety -- the pan-genome of the Chlamydiae.</title>
        <authorList>
            <person name="Collingro A."/>
            <person name="Tischler P."/>
            <person name="Weinmaier T."/>
            <person name="Penz T."/>
            <person name="Heinz E."/>
            <person name="Brunham R.C."/>
            <person name="Read T.D."/>
            <person name="Bavoil P.M."/>
            <person name="Sachse K."/>
            <person name="Kahane S."/>
            <person name="Friedman M.G."/>
            <person name="Rattei T."/>
            <person name="Myers G.S.A."/>
            <person name="Horn M."/>
        </authorList>
    </citation>
    <scope>NUCLEOTIDE SEQUENCE</scope>
    <source>
        <strain>Z</strain>
    </source>
</reference>
<dbReference type="InterPro" id="IPR002634">
    <property type="entry name" value="BolA"/>
</dbReference>